<proteinExistence type="predicted"/>
<dbReference type="AlphaFoldDB" id="A0A396J1W2"/>
<keyword evidence="1" id="KW-1133">Transmembrane helix</keyword>
<evidence type="ECO:0000256" key="1">
    <source>
        <dbReference type="SAM" id="Phobius"/>
    </source>
</evidence>
<organism evidence="2 3">
    <name type="scientific">Medicago truncatula</name>
    <name type="common">Barrel medic</name>
    <name type="synonym">Medicago tribuloides</name>
    <dbReference type="NCBI Taxonomy" id="3880"/>
    <lineage>
        <taxon>Eukaryota</taxon>
        <taxon>Viridiplantae</taxon>
        <taxon>Streptophyta</taxon>
        <taxon>Embryophyta</taxon>
        <taxon>Tracheophyta</taxon>
        <taxon>Spermatophyta</taxon>
        <taxon>Magnoliopsida</taxon>
        <taxon>eudicotyledons</taxon>
        <taxon>Gunneridae</taxon>
        <taxon>Pentapetalae</taxon>
        <taxon>rosids</taxon>
        <taxon>fabids</taxon>
        <taxon>Fabales</taxon>
        <taxon>Fabaceae</taxon>
        <taxon>Papilionoideae</taxon>
        <taxon>50 kb inversion clade</taxon>
        <taxon>NPAAA clade</taxon>
        <taxon>Hologalegina</taxon>
        <taxon>IRL clade</taxon>
        <taxon>Trifolieae</taxon>
        <taxon>Medicago</taxon>
    </lineage>
</organism>
<evidence type="ECO:0000313" key="3">
    <source>
        <dbReference type="Proteomes" id="UP000265566"/>
    </source>
</evidence>
<dbReference type="Proteomes" id="UP000265566">
    <property type="component" value="Chromosome 3"/>
</dbReference>
<evidence type="ECO:0000313" key="2">
    <source>
        <dbReference type="EMBL" id="RHN70848.1"/>
    </source>
</evidence>
<reference evidence="3" key="1">
    <citation type="journal article" date="2018" name="Nat. Plants">
        <title>Whole-genome landscape of Medicago truncatula symbiotic genes.</title>
        <authorList>
            <person name="Pecrix Y."/>
            <person name="Staton S.E."/>
            <person name="Sallet E."/>
            <person name="Lelandais-Briere C."/>
            <person name="Moreau S."/>
            <person name="Carrere S."/>
            <person name="Blein T."/>
            <person name="Jardinaud M.F."/>
            <person name="Latrasse D."/>
            <person name="Zouine M."/>
            <person name="Zahm M."/>
            <person name="Kreplak J."/>
            <person name="Mayjonade B."/>
            <person name="Satge C."/>
            <person name="Perez M."/>
            <person name="Cauet S."/>
            <person name="Marande W."/>
            <person name="Chantry-Darmon C."/>
            <person name="Lopez-Roques C."/>
            <person name="Bouchez O."/>
            <person name="Berard A."/>
            <person name="Debelle F."/>
            <person name="Munos S."/>
            <person name="Bendahmane A."/>
            <person name="Berges H."/>
            <person name="Niebel A."/>
            <person name="Buitink J."/>
            <person name="Frugier F."/>
            <person name="Benhamed M."/>
            <person name="Crespi M."/>
            <person name="Gouzy J."/>
            <person name="Gamas P."/>
        </authorList>
    </citation>
    <scope>NUCLEOTIDE SEQUENCE [LARGE SCALE GENOMIC DNA]</scope>
    <source>
        <strain evidence="3">cv. Jemalong A17</strain>
    </source>
</reference>
<evidence type="ECO:0008006" key="4">
    <source>
        <dbReference type="Google" id="ProtNLM"/>
    </source>
</evidence>
<dbReference type="Gramene" id="rna19476">
    <property type="protein sequence ID" value="RHN70848.1"/>
    <property type="gene ID" value="gene19476"/>
</dbReference>
<gene>
    <name evidence="2" type="ORF">MtrunA17_Chr3g0139961</name>
</gene>
<accession>A0A396J1W2</accession>
<feature type="transmembrane region" description="Helical" evidence="1">
    <location>
        <begin position="51"/>
        <end position="69"/>
    </location>
</feature>
<comment type="caution">
    <text evidence="2">The sequence shown here is derived from an EMBL/GenBank/DDBJ whole genome shotgun (WGS) entry which is preliminary data.</text>
</comment>
<protein>
    <recommendedName>
        <fullName evidence="4">Transmembrane protein</fullName>
    </recommendedName>
</protein>
<keyword evidence="1" id="KW-0472">Membrane</keyword>
<sequence length="134" mass="15306">MDYSNFNEFDMEFLEENYSYVTCHVPIANKTFIRVYYDSGEGDVRIQQDCGGLWIVLIGWVLIMVRFLFWCDMEFVGDVCGDLRSGSTYVVNYSWVCHLDSGWPITFASRSEGFGVSSRRYASMVNCDGIGGYG</sequence>
<dbReference type="EMBL" id="PSQE01000003">
    <property type="protein sequence ID" value="RHN70848.1"/>
    <property type="molecule type" value="Genomic_DNA"/>
</dbReference>
<name>A0A396J1W2_MEDTR</name>
<keyword evidence="1" id="KW-0812">Transmembrane</keyword>